<evidence type="ECO:0000256" key="1">
    <source>
        <dbReference type="ARBA" id="ARBA00004202"/>
    </source>
</evidence>
<dbReference type="PANTHER" id="PTHR42711">
    <property type="entry name" value="ABC TRANSPORTER ATP-BINDING PROTEIN"/>
    <property type="match status" value="1"/>
</dbReference>
<reference evidence="8 9" key="1">
    <citation type="submission" date="2020-01" db="EMBL/GenBank/DDBJ databases">
        <title>Glutamicibacter soli M275.</title>
        <authorList>
            <person name="Meng X."/>
        </authorList>
    </citation>
    <scope>NUCLEOTIDE SEQUENCE [LARGE SCALE GENOMIC DNA]</scope>
    <source>
        <strain evidence="8 9">M275</strain>
    </source>
</reference>
<dbReference type="Pfam" id="PF00005">
    <property type="entry name" value="ABC_tran"/>
    <property type="match status" value="1"/>
</dbReference>
<gene>
    <name evidence="8" type="ORF">GT020_09775</name>
</gene>
<proteinExistence type="inferred from homology"/>
<evidence type="ECO:0000256" key="6">
    <source>
        <dbReference type="ARBA" id="ARBA00023251"/>
    </source>
</evidence>
<dbReference type="EMBL" id="WYDN01000007">
    <property type="protein sequence ID" value="NAZ16351.1"/>
    <property type="molecule type" value="Genomic_DNA"/>
</dbReference>
<dbReference type="InterPro" id="IPR003593">
    <property type="entry name" value="AAA+_ATPase"/>
</dbReference>
<evidence type="ECO:0000256" key="5">
    <source>
        <dbReference type="ARBA" id="ARBA00022840"/>
    </source>
</evidence>
<keyword evidence="5 8" id="KW-0067">ATP-binding</keyword>
<evidence type="ECO:0000256" key="3">
    <source>
        <dbReference type="ARBA" id="ARBA00022448"/>
    </source>
</evidence>
<dbReference type="InterPro" id="IPR027417">
    <property type="entry name" value="P-loop_NTPase"/>
</dbReference>
<evidence type="ECO:0000313" key="8">
    <source>
        <dbReference type="EMBL" id="NAZ16351.1"/>
    </source>
</evidence>
<dbReference type="PANTHER" id="PTHR42711:SF5">
    <property type="entry name" value="ABC TRANSPORTER ATP-BINDING PROTEIN NATA"/>
    <property type="match status" value="1"/>
</dbReference>
<comment type="caution">
    <text evidence="8">The sequence shown here is derived from an EMBL/GenBank/DDBJ whole genome shotgun (WGS) entry which is preliminary data.</text>
</comment>
<comment type="subcellular location">
    <subcellularLocation>
        <location evidence="1">Cell membrane</location>
        <topology evidence="1">Peripheral membrane protein</topology>
    </subcellularLocation>
</comment>
<dbReference type="GO" id="GO:0005886">
    <property type="term" value="C:plasma membrane"/>
    <property type="evidence" value="ECO:0007669"/>
    <property type="project" value="UniProtKB-SubCell"/>
</dbReference>
<dbReference type="GO" id="GO:0005524">
    <property type="term" value="F:ATP binding"/>
    <property type="evidence" value="ECO:0007669"/>
    <property type="project" value="UniProtKB-KW"/>
</dbReference>
<dbReference type="InterPro" id="IPR003439">
    <property type="entry name" value="ABC_transporter-like_ATP-bd"/>
</dbReference>
<dbReference type="SUPFAM" id="SSF52540">
    <property type="entry name" value="P-loop containing nucleoside triphosphate hydrolases"/>
    <property type="match status" value="1"/>
</dbReference>
<dbReference type="GO" id="GO:0016887">
    <property type="term" value="F:ATP hydrolysis activity"/>
    <property type="evidence" value="ECO:0007669"/>
    <property type="project" value="InterPro"/>
</dbReference>
<dbReference type="InterPro" id="IPR050763">
    <property type="entry name" value="ABC_transporter_ATP-binding"/>
</dbReference>
<dbReference type="RefSeq" id="WP_161449103.1">
    <property type="nucleotide sequence ID" value="NZ_WYDN01000007.1"/>
</dbReference>
<dbReference type="SMART" id="SM00382">
    <property type="entry name" value="AAA"/>
    <property type="match status" value="1"/>
</dbReference>
<organism evidence="8 9">
    <name type="scientific">Glutamicibacter soli</name>
    <dbReference type="NCBI Taxonomy" id="453836"/>
    <lineage>
        <taxon>Bacteria</taxon>
        <taxon>Bacillati</taxon>
        <taxon>Actinomycetota</taxon>
        <taxon>Actinomycetes</taxon>
        <taxon>Micrococcales</taxon>
        <taxon>Micrococcaceae</taxon>
        <taxon>Glutamicibacter</taxon>
    </lineage>
</organism>
<evidence type="ECO:0000256" key="2">
    <source>
        <dbReference type="ARBA" id="ARBA00005417"/>
    </source>
</evidence>
<dbReference type="AlphaFoldDB" id="A0A6L9G3K2"/>
<keyword evidence="4" id="KW-0547">Nucleotide-binding</keyword>
<dbReference type="GO" id="GO:0046677">
    <property type="term" value="P:response to antibiotic"/>
    <property type="evidence" value="ECO:0007669"/>
    <property type="project" value="UniProtKB-KW"/>
</dbReference>
<protein>
    <submittedName>
        <fullName evidence="8">ATP-binding cassette domain-containing protein</fullName>
    </submittedName>
</protein>
<keyword evidence="3" id="KW-0813">Transport</keyword>
<feature type="domain" description="ABC transporter" evidence="7">
    <location>
        <begin position="13"/>
        <end position="243"/>
    </location>
</feature>
<dbReference type="PROSITE" id="PS50893">
    <property type="entry name" value="ABC_TRANSPORTER_2"/>
    <property type="match status" value="1"/>
</dbReference>
<keyword evidence="6" id="KW-0046">Antibiotic resistance</keyword>
<dbReference type="Gene3D" id="3.40.50.300">
    <property type="entry name" value="P-loop containing nucleotide triphosphate hydrolases"/>
    <property type="match status" value="1"/>
</dbReference>
<name>A0A6L9G3K2_9MICC</name>
<sequence>MKLTPVQDQTSILSAEALSARRGRRLIYDGLDTSFGPGITAILGPNGAGKTTLFESLLEPTSLHAGSVALNGETINTPSQLRQYYSRIGYMPQNWQYFPDFTVREMIEYGAWLKGVPSKSLSHLAEQAIEWVDLTSSADTRIRKLSGGSRQRVGLAEAFVHNPDVVLLDEPTVGLDPAQRALFRKFLKSRSENRAIVLSTHLTDDVVAITDRVCVVNHGRILFNGTPTELSEKSTDSSSAVSAVESGYLTVIAASDEGHQH</sequence>
<accession>A0A6L9G3K2</accession>
<comment type="similarity">
    <text evidence="2">Belongs to the ABC transporter superfamily.</text>
</comment>
<evidence type="ECO:0000256" key="4">
    <source>
        <dbReference type="ARBA" id="ARBA00022741"/>
    </source>
</evidence>
<dbReference type="Proteomes" id="UP000477543">
    <property type="component" value="Unassembled WGS sequence"/>
</dbReference>
<evidence type="ECO:0000313" key="9">
    <source>
        <dbReference type="Proteomes" id="UP000477543"/>
    </source>
</evidence>
<evidence type="ECO:0000259" key="7">
    <source>
        <dbReference type="PROSITE" id="PS50893"/>
    </source>
</evidence>